<feature type="signal peptide" evidence="6">
    <location>
        <begin position="1"/>
        <end position="25"/>
    </location>
</feature>
<dbReference type="SUPFAM" id="SSF53807">
    <property type="entry name" value="Helical backbone' metal receptor"/>
    <property type="match status" value="1"/>
</dbReference>
<evidence type="ECO:0000256" key="1">
    <source>
        <dbReference type="ARBA" id="ARBA00011028"/>
    </source>
</evidence>
<keyword evidence="2 4" id="KW-0813">Transport</keyword>
<dbReference type="PRINTS" id="PR00691">
    <property type="entry name" value="ADHESINB"/>
</dbReference>
<dbReference type="Proteomes" id="UP001254848">
    <property type="component" value="Unassembled WGS sequence"/>
</dbReference>
<gene>
    <name evidence="7" type="ORF">Q4T40_06125</name>
</gene>
<protein>
    <submittedName>
        <fullName evidence="7">Zinc ABC transporter substrate-binding protein</fullName>
    </submittedName>
</protein>
<dbReference type="InterPro" id="IPR006129">
    <property type="entry name" value="AdhesinB"/>
</dbReference>
<evidence type="ECO:0000313" key="8">
    <source>
        <dbReference type="Proteomes" id="UP001254848"/>
    </source>
</evidence>
<evidence type="ECO:0000256" key="6">
    <source>
        <dbReference type="SAM" id="SignalP"/>
    </source>
</evidence>
<sequence>MNRIQKHCLISALVLILAITLGCGAKTATPAQKSPPVKLKIVASVYPVYEFARQVGGDKIDLTQLVPPGAEPHDWEPTAKEIVAIRAARLFLYHGAGFETIDKLLTPETLGATKAIAVSQGIPALKPEKNDDHGHDNNPSGDMSDKTHDHHTDSHMWLDPLLAQEEVEAIAAALAAADPANADYYRQNAAGYIRELAKLDAEYKAALANLPHREIVTSHAAFGYLAARYGLKQLPIMGLSPDSEPTPEKMASVVKFCREHQVKYIFFETIVSPRLAETIARETGAGLLVLNPVENLTPEEVQQGKNYLGVMRANLANLKKALSQ</sequence>
<organism evidence="7 8">
    <name type="scientific">Anaeroselena agilis</name>
    <dbReference type="NCBI Taxonomy" id="3063788"/>
    <lineage>
        <taxon>Bacteria</taxon>
        <taxon>Bacillati</taxon>
        <taxon>Bacillota</taxon>
        <taxon>Negativicutes</taxon>
        <taxon>Acetonemataceae</taxon>
        <taxon>Anaeroselena</taxon>
    </lineage>
</organism>
<evidence type="ECO:0000313" key="7">
    <source>
        <dbReference type="EMBL" id="MDT8900813.1"/>
    </source>
</evidence>
<feature type="compositionally biased region" description="Basic and acidic residues" evidence="5">
    <location>
        <begin position="143"/>
        <end position="152"/>
    </location>
</feature>
<accession>A0ABU3NX46</accession>
<dbReference type="InterPro" id="IPR006128">
    <property type="entry name" value="Lipoprotein_PsaA-like"/>
</dbReference>
<dbReference type="Gene3D" id="3.40.50.1980">
    <property type="entry name" value="Nitrogenase molybdenum iron protein domain"/>
    <property type="match status" value="2"/>
</dbReference>
<name>A0ABU3NX46_9FIRM</name>
<dbReference type="PANTHER" id="PTHR42953:SF3">
    <property type="entry name" value="HIGH-AFFINITY ZINC UPTAKE SYSTEM PROTEIN ZNUA"/>
    <property type="match status" value="1"/>
</dbReference>
<dbReference type="InterPro" id="IPR006127">
    <property type="entry name" value="ZnuA-like"/>
</dbReference>
<evidence type="ECO:0000256" key="5">
    <source>
        <dbReference type="SAM" id="MobiDB-lite"/>
    </source>
</evidence>
<feature type="region of interest" description="Disordered" evidence="5">
    <location>
        <begin position="121"/>
        <end position="152"/>
    </location>
</feature>
<dbReference type="PRINTS" id="PR00690">
    <property type="entry name" value="ADHESNFAMILY"/>
</dbReference>
<dbReference type="PANTHER" id="PTHR42953">
    <property type="entry name" value="HIGH-AFFINITY ZINC UPTAKE SYSTEM PROTEIN ZNUA-RELATED"/>
    <property type="match status" value="1"/>
</dbReference>
<dbReference type="RefSeq" id="WP_413779346.1">
    <property type="nucleotide sequence ID" value="NZ_JAUOZS010000001.1"/>
</dbReference>
<dbReference type="Pfam" id="PF01297">
    <property type="entry name" value="ZnuA"/>
    <property type="match status" value="1"/>
</dbReference>
<keyword evidence="3 6" id="KW-0732">Signal</keyword>
<comment type="similarity">
    <text evidence="1 4">Belongs to the bacterial solute-binding protein 9 family.</text>
</comment>
<dbReference type="EMBL" id="JAUOZS010000001">
    <property type="protein sequence ID" value="MDT8900813.1"/>
    <property type="molecule type" value="Genomic_DNA"/>
</dbReference>
<proteinExistence type="inferred from homology"/>
<keyword evidence="8" id="KW-1185">Reference proteome</keyword>
<feature type="chain" id="PRO_5046236154" evidence="6">
    <location>
        <begin position="26"/>
        <end position="324"/>
    </location>
</feature>
<feature type="compositionally biased region" description="Basic and acidic residues" evidence="5">
    <location>
        <begin position="126"/>
        <end position="136"/>
    </location>
</feature>
<dbReference type="PROSITE" id="PS51257">
    <property type="entry name" value="PROKAR_LIPOPROTEIN"/>
    <property type="match status" value="1"/>
</dbReference>
<evidence type="ECO:0000256" key="2">
    <source>
        <dbReference type="ARBA" id="ARBA00022448"/>
    </source>
</evidence>
<comment type="caution">
    <text evidence="7">The sequence shown here is derived from an EMBL/GenBank/DDBJ whole genome shotgun (WGS) entry which is preliminary data.</text>
</comment>
<evidence type="ECO:0000256" key="4">
    <source>
        <dbReference type="RuleBase" id="RU003512"/>
    </source>
</evidence>
<dbReference type="InterPro" id="IPR050492">
    <property type="entry name" value="Bact_metal-bind_prot9"/>
</dbReference>
<reference evidence="7 8" key="1">
    <citation type="submission" date="2023-07" db="EMBL/GenBank/DDBJ databases">
        <title>The novel representative of Negativicutes class, Anaeroselena agilis gen. nov. sp. nov.</title>
        <authorList>
            <person name="Prokofeva M.I."/>
            <person name="Elcheninov A.G."/>
            <person name="Klyukina A."/>
            <person name="Kublanov I.V."/>
            <person name="Frolov E.N."/>
            <person name="Podosokorskaya O.A."/>
        </authorList>
    </citation>
    <scope>NUCLEOTIDE SEQUENCE [LARGE SCALE GENOMIC DNA]</scope>
    <source>
        <strain evidence="7 8">4137-cl</strain>
    </source>
</reference>
<evidence type="ECO:0000256" key="3">
    <source>
        <dbReference type="ARBA" id="ARBA00022729"/>
    </source>
</evidence>